<evidence type="ECO:0000313" key="1">
    <source>
        <dbReference type="EMBL" id="MFC4411604.1"/>
    </source>
</evidence>
<comment type="caution">
    <text evidence="1">The sequence shown here is derived from an EMBL/GenBank/DDBJ whole genome shotgun (WGS) entry which is preliminary data.</text>
</comment>
<sequence length="160" mass="19012">MISQVEKQVIDIDTTPGKRKFDMERMNEWTKEEWEAWVGTPEDHQGIQIDLLDEHDFYIRISGIGLHEPTRETIVWFDVENRKDTDIQVRFKWIQTDQIKMNVEYAPPVILEAGSTVKDVEVRVPDENLGNWIHGEFQVFENETNHCIRDIVFNIKIYHD</sequence>
<evidence type="ECO:0000313" key="2">
    <source>
        <dbReference type="Proteomes" id="UP001595817"/>
    </source>
</evidence>
<dbReference type="RefSeq" id="WP_378156726.1">
    <property type="nucleotide sequence ID" value="NZ_JBHSEC010000020.1"/>
</dbReference>
<organism evidence="1 2">
    <name type="scientific">Chungangia koreensis</name>
    <dbReference type="NCBI Taxonomy" id="752657"/>
    <lineage>
        <taxon>Bacteria</taxon>
        <taxon>Bacillati</taxon>
        <taxon>Bacillota</taxon>
        <taxon>Bacilli</taxon>
        <taxon>Lactobacillales</taxon>
        <taxon>Chungangia</taxon>
    </lineage>
</organism>
<name>A0ABV8X9G3_9LACT</name>
<protein>
    <recommendedName>
        <fullName evidence="3">Activator of Hsp90 ATPase homolog 1-like protein</fullName>
    </recommendedName>
</protein>
<dbReference type="EMBL" id="JBHSEC010000020">
    <property type="protein sequence ID" value="MFC4411604.1"/>
    <property type="molecule type" value="Genomic_DNA"/>
</dbReference>
<gene>
    <name evidence="1" type="ORF">ACFOZY_14345</name>
</gene>
<accession>A0ABV8X9G3</accession>
<proteinExistence type="predicted"/>
<keyword evidence="2" id="KW-1185">Reference proteome</keyword>
<dbReference type="Proteomes" id="UP001595817">
    <property type="component" value="Unassembled WGS sequence"/>
</dbReference>
<evidence type="ECO:0008006" key="3">
    <source>
        <dbReference type="Google" id="ProtNLM"/>
    </source>
</evidence>
<reference evidence="2" key="1">
    <citation type="journal article" date="2019" name="Int. J. Syst. Evol. Microbiol.">
        <title>The Global Catalogue of Microorganisms (GCM) 10K type strain sequencing project: providing services to taxonomists for standard genome sequencing and annotation.</title>
        <authorList>
            <consortium name="The Broad Institute Genomics Platform"/>
            <consortium name="The Broad Institute Genome Sequencing Center for Infectious Disease"/>
            <person name="Wu L."/>
            <person name="Ma J."/>
        </authorList>
    </citation>
    <scope>NUCLEOTIDE SEQUENCE [LARGE SCALE GENOMIC DNA]</scope>
    <source>
        <strain evidence="2">CCUG 59778</strain>
    </source>
</reference>